<accession>A0ABZ2M465</accession>
<evidence type="ECO:0000313" key="3">
    <source>
        <dbReference type="Proteomes" id="UP001370348"/>
    </source>
</evidence>
<proteinExistence type="predicted"/>
<dbReference type="EMBL" id="CP089984">
    <property type="protein sequence ID" value="WXB16106.1"/>
    <property type="molecule type" value="Genomic_DNA"/>
</dbReference>
<evidence type="ECO:0000313" key="2">
    <source>
        <dbReference type="EMBL" id="WXB16106.1"/>
    </source>
</evidence>
<feature type="signal peptide" evidence="1">
    <location>
        <begin position="1"/>
        <end position="20"/>
    </location>
</feature>
<reference evidence="2 3" key="1">
    <citation type="submission" date="2021-12" db="EMBL/GenBank/DDBJ databases">
        <title>Discovery of the Pendulisporaceae a myxobacterial family with distinct sporulation behavior and unique specialized metabolism.</title>
        <authorList>
            <person name="Garcia R."/>
            <person name="Popoff A."/>
            <person name="Bader C.D."/>
            <person name="Loehr J."/>
            <person name="Walesch S."/>
            <person name="Walt C."/>
            <person name="Boldt J."/>
            <person name="Bunk B."/>
            <person name="Haeckl F.J.F.P.J."/>
            <person name="Gunesch A.P."/>
            <person name="Birkelbach J."/>
            <person name="Nuebel U."/>
            <person name="Pietschmann T."/>
            <person name="Bach T."/>
            <person name="Mueller R."/>
        </authorList>
    </citation>
    <scope>NUCLEOTIDE SEQUENCE [LARGE SCALE GENOMIC DNA]</scope>
    <source>
        <strain evidence="2 3">MSr11954</strain>
    </source>
</reference>
<name>A0ABZ2M465_9BACT</name>
<keyword evidence="3" id="KW-1185">Reference proteome</keyword>
<dbReference type="Proteomes" id="UP001370348">
    <property type="component" value="Chromosome"/>
</dbReference>
<keyword evidence="1" id="KW-0732">Signal</keyword>
<feature type="chain" id="PRO_5045309465" evidence="1">
    <location>
        <begin position="21"/>
        <end position="90"/>
    </location>
</feature>
<evidence type="ECO:0000256" key="1">
    <source>
        <dbReference type="SAM" id="SignalP"/>
    </source>
</evidence>
<sequence>MAMRVWITAVLAAASFAVDASVWAEPAHRDTASRSVQAMNYWYREGHYATESECRAKGDSLLWPTNPGGADDYECRVNGDGWDLWLMFLT</sequence>
<protein>
    <submittedName>
        <fullName evidence="2">Uncharacterized protein</fullName>
    </submittedName>
</protein>
<organism evidence="2 3">
    <name type="scientific">Pendulispora albinea</name>
    <dbReference type="NCBI Taxonomy" id="2741071"/>
    <lineage>
        <taxon>Bacteria</taxon>
        <taxon>Pseudomonadati</taxon>
        <taxon>Myxococcota</taxon>
        <taxon>Myxococcia</taxon>
        <taxon>Myxococcales</taxon>
        <taxon>Sorangiineae</taxon>
        <taxon>Pendulisporaceae</taxon>
        <taxon>Pendulispora</taxon>
    </lineage>
</organism>
<dbReference type="RefSeq" id="WP_394825734.1">
    <property type="nucleotide sequence ID" value="NZ_CP089984.1"/>
</dbReference>
<gene>
    <name evidence="2" type="ORF">LZC94_02265</name>
</gene>